<dbReference type="NCBIfam" id="NF005559">
    <property type="entry name" value="PRK07231.1"/>
    <property type="match status" value="1"/>
</dbReference>
<dbReference type="Proteomes" id="UP001165427">
    <property type="component" value="Unassembled WGS sequence"/>
</dbReference>
<dbReference type="GO" id="GO:0016491">
    <property type="term" value="F:oxidoreductase activity"/>
    <property type="evidence" value="ECO:0007669"/>
    <property type="project" value="UniProtKB-KW"/>
</dbReference>
<comment type="caution">
    <text evidence="3">The sequence shown here is derived from an EMBL/GenBank/DDBJ whole genome shotgun (WGS) entry which is preliminary data.</text>
</comment>
<dbReference type="SUPFAM" id="SSF51735">
    <property type="entry name" value="NAD(P)-binding Rossmann-fold domains"/>
    <property type="match status" value="1"/>
</dbReference>
<name>A0AA41QZY4_9BACT</name>
<organism evidence="3 4">
    <name type="scientific">Desulfatitalea alkaliphila</name>
    <dbReference type="NCBI Taxonomy" id="2929485"/>
    <lineage>
        <taxon>Bacteria</taxon>
        <taxon>Pseudomonadati</taxon>
        <taxon>Thermodesulfobacteriota</taxon>
        <taxon>Desulfobacteria</taxon>
        <taxon>Desulfobacterales</taxon>
        <taxon>Desulfosarcinaceae</taxon>
        <taxon>Desulfatitalea</taxon>
    </lineage>
</organism>
<reference evidence="3" key="1">
    <citation type="submission" date="2022-04" db="EMBL/GenBank/DDBJ databases">
        <title>Desulfatitalea alkaliphila sp. nov., a novel anaerobic sulfate-reducing bacterium isolated from terrestrial mud volcano, Taman Peninsula, Russia.</title>
        <authorList>
            <person name="Khomyakova M.A."/>
            <person name="Merkel A.Y."/>
            <person name="Slobodkin A.I."/>
        </authorList>
    </citation>
    <scope>NUCLEOTIDE SEQUENCE</scope>
    <source>
        <strain evidence="3">M08but</strain>
    </source>
</reference>
<dbReference type="PANTHER" id="PTHR24321:SF15">
    <property type="entry name" value="OXIDOREDUCTASE UCPA"/>
    <property type="match status" value="1"/>
</dbReference>
<dbReference type="FunFam" id="3.40.50.720:FF:000084">
    <property type="entry name" value="Short-chain dehydrogenase reductase"/>
    <property type="match status" value="1"/>
</dbReference>
<evidence type="ECO:0000313" key="4">
    <source>
        <dbReference type="Proteomes" id="UP001165427"/>
    </source>
</evidence>
<dbReference type="CDD" id="cd05233">
    <property type="entry name" value="SDR_c"/>
    <property type="match status" value="1"/>
</dbReference>
<dbReference type="InterPro" id="IPR020904">
    <property type="entry name" value="Sc_DH/Rdtase_CS"/>
</dbReference>
<dbReference type="RefSeq" id="WP_246904159.1">
    <property type="nucleotide sequence ID" value="NZ_JALJRB010000005.1"/>
</dbReference>
<comment type="similarity">
    <text evidence="1">Belongs to the short-chain dehydrogenases/reductases (SDR) family.</text>
</comment>
<keyword evidence="4" id="KW-1185">Reference proteome</keyword>
<dbReference type="InterPro" id="IPR002347">
    <property type="entry name" value="SDR_fam"/>
</dbReference>
<evidence type="ECO:0000256" key="1">
    <source>
        <dbReference type="ARBA" id="ARBA00006484"/>
    </source>
</evidence>
<dbReference type="PRINTS" id="PR00080">
    <property type="entry name" value="SDRFAMILY"/>
</dbReference>
<evidence type="ECO:0000313" key="3">
    <source>
        <dbReference type="EMBL" id="MCJ8500252.1"/>
    </source>
</evidence>
<dbReference type="Pfam" id="PF13561">
    <property type="entry name" value="adh_short_C2"/>
    <property type="match status" value="1"/>
</dbReference>
<sequence length="267" mass="27882">MSQNSTGRLKAKTAIITGAASGIGRAAAILFAREGANLVLADMQAPALAETLAMVKDNGAQGVTRITNVADEQEVKALIALALESYGQIDIVCNNAGITGQYVGPEEWEGEDWLRVYSVNVLGAVYTIKHAAPHMKERRSGAIVNTASVAGIRSGAGGNAYSASKAALINFTMTAACDLGGYNVRVNAVCPGLIETGMTKPVFDYARSKGKEEKLGSRCELRRYGRPEEVAAAILFLAGDEASYITGQALPVDGGNTASLNLPGMKV</sequence>
<dbReference type="PANTHER" id="PTHR24321">
    <property type="entry name" value="DEHYDROGENASES, SHORT CHAIN"/>
    <property type="match status" value="1"/>
</dbReference>
<dbReference type="InterPro" id="IPR036291">
    <property type="entry name" value="NAD(P)-bd_dom_sf"/>
</dbReference>
<dbReference type="PRINTS" id="PR00081">
    <property type="entry name" value="GDHRDH"/>
</dbReference>
<keyword evidence="2" id="KW-0560">Oxidoreductase</keyword>
<dbReference type="Gene3D" id="3.40.50.720">
    <property type="entry name" value="NAD(P)-binding Rossmann-like Domain"/>
    <property type="match status" value="1"/>
</dbReference>
<gene>
    <name evidence="3" type="ORF">MRX98_06670</name>
</gene>
<accession>A0AA41QZY4</accession>
<evidence type="ECO:0000256" key="2">
    <source>
        <dbReference type="ARBA" id="ARBA00023002"/>
    </source>
</evidence>
<dbReference type="AlphaFoldDB" id="A0AA41QZY4"/>
<protein>
    <submittedName>
        <fullName evidence="3">SDR family oxidoreductase</fullName>
    </submittedName>
</protein>
<dbReference type="EMBL" id="JALJRB010000005">
    <property type="protein sequence ID" value="MCJ8500252.1"/>
    <property type="molecule type" value="Genomic_DNA"/>
</dbReference>
<proteinExistence type="inferred from homology"/>
<dbReference type="PROSITE" id="PS00061">
    <property type="entry name" value="ADH_SHORT"/>
    <property type="match status" value="1"/>
</dbReference>